<proteinExistence type="predicted"/>
<keyword evidence="1" id="KW-1133">Transmembrane helix</keyword>
<name>A0A7C9M1S9_9GAMM</name>
<accession>A0A7C9M1S9</accession>
<feature type="transmembrane region" description="Helical" evidence="1">
    <location>
        <begin position="82"/>
        <end position="108"/>
    </location>
</feature>
<dbReference type="EMBL" id="WOXT01000002">
    <property type="protein sequence ID" value="MUV14568.1"/>
    <property type="molecule type" value="Genomic_DNA"/>
</dbReference>
<comment type="caution">
    <text evidence="2">The sequence shown here is derived from an EMBL/GenBank/DDBJ whole genome shotgun (WGS) entry which is preliminary data.</text>
</comment>
<evidence type="ECO:0000313" key="3">
    <source>
        <dbReference type="Proteomes" id="UP000479692"/>
    </source>
</evidence>
<feature type="transmembrane region" description="Helical" evidence="1">
    <location>
        <begin position="7"/>
        <end position="33"/>
    </location>
</feature>
<dbReference type="RefSeq" id="WP_156641859.1">
    <property type="nucleotide sequence ID" value="NZ_WOXT01000002.1"/>
</dbReference>
<sequence length="116" mass="12500">MPRIVIAVWIYLCGLVGAVTTGTFLARVLSMYPRPVEPAVSVAFANMVANAPTWLWGSAALSAALGIYLWRSRRPLETRLFAAAVIAALNLFLAMYFSVALVVSYFYLPNLASGGA</sequence>
<protein>
    <submittedName>
        <fullName evidence="2">Uncharacterized protein</fullName>
    </submittedName>
</protein>
<feature type="transmembrane region" description="Helical" evidence="1">
    <location>
        <begin position="53"/>
        <end position="70"/>
    </location>
</feature>
<keyword evidence="1" id="KW-0812">Transmembrane</keyword>
<reference evidence="2 3" key="1">
    <citation type="submission" date="2019-12" db="EMBL/GenBank/DDBJ databases">
        <authorList>
            <person name="Xu J."/>
        </authorList>
    </citation>
    <scope>NUCLEOTIDE SEQUENCE [LARGE SCALE GENOMIC DNA]</scope>
    <source>
        <strain evidence="2 3">HX-5-24</strain>
    </source>
</reference>
<evidence type="ECO:0000256" key="1">
    <source>
        <dbReference type="SAM" id="Phobius"/>
    </source>
</evidence>
<keyword evidence="1" id="KW-0472">Membrane</keyword>
<dbReference type="AlphaFoldDB" id="A0A7C9M1S9"/>
<evidence type="ECO:0000313" key="2">
    <source>
        <dbReference type="EMBL" id="MUV14568.1"/>
    </source>
</evidence>
<dbReference type="Proteomes" id="UP000479692">
    <property type="component" value="Unassembled WGS sequence"/>
</dbReference>
<organism evidence="2 3">
    <name type="scientific">Noviluteimonas gilva</name>
    <dbReference type="NCBI Taxonomy" id="2682097"/>
    <lineage>
        <taxon>Bacteria</taxon>
        <taxon>Pseudomonadati</taxon>
        <taxon>Pseudomonadota</taxon>
        <taxon>Gammaproteobacteria</taxon>
        <taxon>Lysobacterales</taxon>
        <taxon>Lysobacteraceae</taxon>
        <taxon>Noviluteimonas</taxon>
    </lineage>
</organism>
<gene>
    <name evidence="2" type="ORF">GN331_10150</name>
</gene>
<keyword evidence="3" id="KW-1185">Reference proteome</keyword>